<protein>
    <submittedName>
        <fullName evidence="2">Protein phosphatase 2C domain-containing protein</fullName>
    </submittedName>
</protein>
<dbReference type="Pfam" id="PF13672">
    <property type="entry name" value="PP2C_2"/>
    <property type="match status" value="1"/>
</dbReference>
<proteinExistence type="predicted"/>
<dbReference type="InterPro" id="IPR036457">
    <property type="entry name" value="PPM-type-like_dom_sf"/>
</dbReference>
<feature type="domain" description="PPM-type phosphatase" evidence="1">
    <location>
        <begin position="208"/>
        <end position="465"/>
    </location>
</feature>
<organism evidence="2 3">
    <name type="scientific">Flammeovirga aprica JL-4</name>
    <dbReference type="NCBI Taxonomy" id="694437"/>
    <lineage>
        <taxon>Bacteria</taxon>
        <taxon>Pseudomonadati</taxon>
        <taxon>Bacteroidota</taxon>
        <taxon>Cytophagia</taxon>
        <taxon>Cytophagales</taxon>
        <taxon>Flammeovirgaceae</taxon>
        <taxon>Flammeovirga</taxon>
    </lineage>
</organism>
<dbReference type="Proteomes" id="UP000576082">
    <property type="component" value="Unassembled WGS sequence"/>
</dbReference>
<evidence type="ECO:0000313" key="2">
    <source>
        <dbReference type="EMBL" id="NME70124.1"/>
    </source>
</evidence>
<reference evidence="2 3" key="1">
    <citation type="submission" date="2020-04" db="EMBL/GenBank/DDBJ databases">
        <title>Flammeovirga sp. SR4, a novel species isolated from seawater.</title>
        <authorList>
            <person name="Wang X."/>
        </authorList>
    </citation>
    <scope>NUCLEOTIDE SEQUENCE [LARGE SCALE GENOMIC DNA]</scope>
    <source>
        <strain evidence="2 3">ATCC 23126</strain>
    </source>
</reference>
<dbReference type="AlphaFoldDB" id="A0A7X9XAZ7"/>
<dbReference type="EMBL" id="JABANE010000055">
    <property type="protein sequence ID" value="NME70124.1"/>
    <property type="molecule type" value="Genomic_DNA"/>
</dbReference>
<dbReference type="InterPro" id="IPR013783">
    <property type="entry name" value="Ig-like_fold"/>
</dbReference>
<dbReference type="InterPro" id="IPR001932">
    <property type="entry name" value="PPM-type_phosphatase-like_dom"/>
</dbReference>
<comment type="caution">
    <text evidence="2">The sequence shown here is derived from an EMBL/GenBank/DDBJ whole genome shotgun (WGS) entry which is preliminary data.</text>
</comment>
<accession>A0A7X9XAZ7</accession>
<evidence type="ECO:0000313" key="3">
    <source>
        <dbReference type="Proteomes" id="UP000576082"/>
    </source>
</evidence>
<evidence type="ECO:0000259" key="1">
    <source>
        <dbReference type="Pfam" id="PF13672"/>
    </source>
</evidence>
<dbReference type="SUPFAM" id="SSF81606">
    <property type="entry name" value="PP2C-like"/>
    <property type="match status" value="1"/>
</dbReference>
<dbReference type="Gene3D" id="2.60.40.10">
    <property type="entry name" value="Immunoglobulins"/>
    <property type="match status" value="1"/>
</dbReference>
<name>A0A7X9XAZ7_9BACT</name>
<dbReference type="Gene3D" id="3.60.40.10">
    <property type="entry name" value="PPM-type phosphatase domain"/>
    <property type="match status" value="1"/>
</dbReference>
<gene>
    <name evidence="2" type="ORF">HHU12_19270</name>
</gene>
<sequence length="482" mass="54703">MKEQLVNMEKGTLIQQKIQQLESIISELKELFPEEVEIDLNTEIEEKQTEKIPIKLKKANTNKTQEDMAKIRTKEEDNTQILLDNGMVGKAYSDKITAELIGKEQFFILELSLSSKVEGLEFNIETGEISGTPKSAGDFIGTLCYKLGENDDEKYPELNKEVLITINPDPNSLWKNLPTDENAPYQKDNTYAEVISTEKHKIIGASIRGRSHAHIGSFRDDHFINFVFEESQWTLQAVADGAGSAKYSRQGSKIACETLKQGVEDYLSGDDFKSLEENLVAYYSKTEQEDEEKENLGRTLSQQVYTFLSQTSYESYKVVKGFAEDKQQELKDFSTTLLFTLSKEFEFGTIVLSTWIGDGVICVYTNDKFETLGEPDGGEYAGQTRFLTMSSIFQEGFEKRISLNCYKEKPTAIILMTDGISDPYFETDEGLKDGEKWESLWNDLNDAVLSKSEEEEFKSSMIDWLGFPSKGHHDDRTISILS</sequence>
<keyword evidence="3" id="KW-1185">Reference proteome</keyword>